<feature type="compositionally biased region" description="Basic and acidic residues" evidence="1">
    <location>
        <begin position="90"/>
        <end position="105"/>
    </location>
</feature>
<dbReference type="Proteomes" id="UP000789405">
    <property type="component" value="Unassembled WGS sequence"/>
</dbReference>
<evidence type="ECO:0000313" key="3">
    <source>
        <dbReference type="EMBL" id="CAG8718137.1"/>
    </source>
</evidence>
<sequence length="133" mass="15977">MSSNDYNPLKDTIDSIVTVFLTTLILGLFKEFEDNKKKLFSFINIFDDFIIFSFINIYFLYNAFEGEKIKKILELKGDINFKEENRKIDEEEKKLNDKEKENKELNDEEKEDKELDGKKIEDKEKEKEDKRTQ</sequence>
<reference evidence="3" key="1">
    <citation type="submission" date="2021-06" db="EMBL/GenBank/DDBJ databases">
        <authorList>
            <person name="Kallberg Y."/>
            <person name="Tangrot J."/>
            <person name="Rosling A."/>
        </authorList>
    </citation>
    <scope>NUCLEOTIDE SEQUENCE</scope>
    <source>
        <strain evidence="3">MA453B</strain>
    </source>
</reference>
<accession>A0A9N9NAT9</accession>
<comment type="caution">
    <text evidence="3">The sequence shown here is derived from an EMBL/GenBank/DDBJ whole genome shotgun (WGS) entry which is preliminary data.</text>
</comment>
<proteinExistence type="predicted"/>
<dbReference type="AlphaFoldDB" id="A0A9N9NAT9"/>
<keyword evidence="2" id="KW-0812">Transmembrane</keyword>
<evidence type="ECO:0000256" key="1">
    <source>
        <dbReference type="SAM" id="MobiDB-lite"/>
    </source>
</evidence>
<evidence type="ECO:0000256" key="2">
    <source>
        <dbReference type="SAM" id="Phobius"/>
    </source>
</evidence>
<keyword evidence="2" id="KW-1133">Transmembrane helix</keyword>
<name>A0A9N9NAT9_9GLOM</name>
<keyword evidence="2" id="KW-0472">Membrane</keyword>
<dbReference type="EMBL" id="CAJVPY010010365">
    <property type="protein sequence ID" value="CAG8718137.1"/>
    <property type="molecule type" value="Genomic_DNA"/>
</dbReference>
<keyword evidence="4" id="KW-1185">Reference proteome</keyword>
<protein>
    <submittedName>
        <fullName evidence="3">8464_t:CDS:1</fullName>
    </submittedName>
</protein>
<feature type="region of interest" description="Disordered" evidence="1">
    <location>
        <begin position="90"/>
        <end position="133"/>
    </location>
</feature>
<feature type="transmembrane region" description="Helical" evidence="2">
    <location>
        <begin position="12"/>
        <end position="29"/>
    </location>
</feature>
<gene>
    <name evidence="3" type="ORF">DERYTH_LOCUS14103</name>
</gene>
<feature type="transmembrane region" description="Helical" evidence="2">
    <location>
        <begin position="41"/>
        <end position="61"/>
    </location>
</feature>
<feature type="compositionally biased region" description="Basic and acidic residues" evidence="1">
    <location>
        <begin position="112"/>
        <end position="133"/>
    </location>
</feature>
<evidence type="ECO:0000313" key="4">
    <source>
        <dbReference type="Proteomes" id="UP000789405"/>
    </source>
</evidence>
<organism evidence="3 4">
    <name type="scientific">Dentiscutata erythropus</name>
    <dbReference type="NCBI Taxonomy" id="1348616"/>
    <lineage>
        <taxon>Eukaryota</taxon>
        <taxon>Fungi</taxon>
        <taxon>Fungi incertae sedis</taxon>
        <taxon>Mucoromycota</taxon>
        <taxon>Glomeromycotina</taxon>
        <taxon>Glomeromycetes</taxon>
        <taxon>Diversisporales</taxon>
        <taxon>Gigasporaceae</taxon>
        <taxon>Dentiscutata</taxon>
    </lineage>
</organism>